<dbReference type="GO" id="GO:1903457">
    <property type="term" value="P:lactate catabolic process"/>
    <property type="evidence" value="ECO:0007669"/>
    <property type="project" value="TreeGrafter"/>
</dbReference>
<evidence type="ECO:0000313" key="6">
    <source>
        <dbReference type="EMBL" id="EQD26384.1"/>
    </source>
</evidence>
<evidence type="ECO:0000256" key="3">
    <source>
        <dbReference type="ARBA" id="ARBA00022827"/>
    </source>
</evidence>
<dbReference type="InterPro" id="IPR016164">
    <property type="entry name" value="FAD-linked_Oxase-like_C"/>
</dbReference>
<comment type="caution">
    <text evidence="6">The sequence shown here is derived from an EMBL/GenBank/DDBJ whole genome shotgun (WGS) entry which is preliminary data.</text>
</comment>
<organism evidence="6">
    <name type="scientific">mine drainage metagenome</name>
    <dbReference type="NCBI Taxonomy" id="410659"/>
    <lineage>
        <taxon>unclassified sequences</taxon>
        <taxon>metagenomes</taxon>
        <taxon>ecological metagenomes</taxon>
    </lineage>
</organism>
<reference evidence="6" key="1">
    <citation type="submission" date="2013-08" db="EMBL/GenBank/DDBJ databases">
        <authorList>
            <person name="Mendez C."/>
            <person name="Richter M."/>
            <person name="Ferrer M."/>
            <person name="Sanchez J."/>
        </authorList>
    </citation>
    <scope>NUCLEOTIDE SEQUENCE</scope>
</reference>
<keyword evidence="3" id="KW-0274">FAD</keyword>
<accession>T0ZBL9</accession>
<evidence type="ECO:0000259" key="5">
    <source>
        <dbReference type="Pfam" id="PF02913"/>
    </source>
</evidence>
<reference evidence="6" key="2">
    <citation type="journal article" date="2014" name="ISME J.">
        <title>Microbial stratification in low pH oxic and suboxic macroscopic growths along an acid mine drainage.</title>
        <authorList>
            <person name="Mendez-Garcia C."/>
            <person name="Mesa V."/>
            <person name="Sprenger R.R."/>
            <person name="Richter M."/>
            <person name="Diez M.S."/>
            <person name="Solano J."/>
            <person name="Bargiela R."/>
            <person name="Golyshina O.V."/>
            <person name="Manteca A."/>
            <person name="Ramos J.L."/>
            <person name="Gallego J.R."/>
            <person name="Llorente I."/>
            <person name="Martins Dos Santos V.A."/>
            <person name="Jensen O.N."/>
            <person name="Pelaez A.I."/>
            <person name="Sanchez J."/>
            <person name="Ferrer M."/>
        </authorList>
    </citation>
    <scope>NUCLEOTIDE SEQUENCE</scope>
</reference>
<dbReference type="PANTHER" id="PTHR11748:SF111">
    <property type="entry name" value="D-LACTATE DEHYDROGENASE, MITOCHONDRIAL-RELATED"/>
    <property type="match status" value="1"/>
</dbReference>
<protein>
    <submittedName>
        <fullName evidence="6">Protein containing FAD-linked oxidase</fullName>
    </submittedName>
</protein>
<evidence type="ECO:0000256" key="4">
    <source>
        <dbReference type="ARBA" id="ARBA00023002"/>
    </source>
</evidence>
<dbReference type="GO" id="GO:0005739">
    <property type="term" value="C:mitochondrion"/>
    <property type="evidence" value="ECO:0007669"/>
    <property type="project" value="TreeGrafter"/>
</dbReference>
<dbReference type="GO" id="GO:0008720">
    <property type="term" value="F:D-lactate dehydrogenase (NAD+) activity"/>
    <property type="evidence" value="ECO:0007669"/>
    <property type="project" value="TreeGrafter"/>
</dbReference>
<dbReference type="PANTHER" id="PTHR11748">
    <property type="entry name" value="D-LACTATE DEHYDROGENASE"/>
    <property type="match status" value="1"/>
</dbReference>
<dbReference type="SUPFAM" id="SSF55103">
    <property type="entry name" value="FAD-linked oxidases, C-terminal domain"/>
    <property type="match status" value="1"/>
</dbReference>
<proteinExistence type="predicted"/>
<dbReference type="Pfam" id="PF02913">
    <property type="entry name" value="FAD-oxidase_C"/>
    <property type="match status" value="1"/>
</dbReference>
<feature type="non-terminal residue" evidence="6">
    <location>
        <position position="1"/>
    </location>
</feature>
<evidence type="ECO:0000256" key="2">
    <source>
        <dbReference type="ARBA" id="ARBA00022630"/>
    </source>
</evidence>
<dbReference type="InterPro" id="IPR016171">
    <property type="entry name" value="Vanillyl_alc_oxidase_C-sub2"/>
</dbReference>
<sequence>APGADRAAFLARGEAIKRVIHDMVVREFDGSFSAEHGIGRLKVGELERYAPPVELDLMRAVKHALDPNGILNPGKVLR</sequence>
<feature type="domain" description="FAD-binding oxidoreductase/transferase type 4 C-terminal" evidence="5">
    <location>
        <begin position="14"/>
        <end position="76"/>
    </location>
</feature>
<keyword evidence="4" id="KW-0560">Oxidoreductase</keyword>
<comment type="cofactor">
    <cofactor evidence="1">
        <name>FAD</name>
        <dbReference type="ChEBI" id="CHEBI:57692"/>
    </cofactor>
</comment>
<dbReference type="InterPro" id="IPR004113">
    <property type="entry name" value="FAD-bd_oxidored_4_C"/>
</dbReference>
<dbReference type="Gene3D" id="1.10.45.10">
    <property type="entry name" value="Vanillyl-alcohol Oxidase, Chain A, domain 4"/>
    <property type="match status" value="1"/>
</dbReference>
<dbReference type="GO" id="GO:0050660">
    <property type="term" value="F:flavin adenine dinucleotide binding"/>
    <property type="evidence" value="ECO:0007669"/>
    <property type="project" value="InterPro"/>
</dbReference>
<dbReference type="GO" id="GO:0004458">
    <property type="term" value="F:D-lactate dehydrogenase (cytochrome) activity"/>
    <property type="evidence" value="ECO:0007669"/>
    <property type="project" value="TreeGrafter"/>
</dbReference>
<gene>
    <name evidence="6" type="ORF">B1A_21895</name>
</gene>
<evidence type="ECO:0000256" key="1">
    <source>
        <dbReference type="ARBA" id="ARBA00001974"/>
    </source>
</evidence>
<dbReference type="FunFam" id="1.10.45.10:FF:000001">
    <property type="entry name" value="D-lactate dehydrogenase mitochondrial"/>
    <property type="match status" value="1"/>
</dbReference>
<name>T0ZBL9_9ZZZZ</name>
<dbReference type="AlphaFoldDB" id="T0ZBL9"/>
<keyword evidence="2" id="KW-0285">Flavoprotein</keyword>
<dbReference type="EMBL" id="AUZX01016186">
    <property type="protein sequence ID" value="EQD26384.1"/>
    <property type="molecule type" value="Genomic_DNA"/>
</dbReference>